<feature type="non-terminal residue" evidence="1">
    <location>
        <position position="1"/>
    </location>
</feature>
<sequence length="65" mass="7909">DRIGWKRIDKKEASFALPYIAYEASRLTLKLYFFETWYLIQFQKANIEMKIEIKSYLTVNKSFHL</sequence>
<reference evidence="1 2" key="1">
    <citation type="journal article" date="2018" name="Nat. Biotechnol.">
        <title>A standardized bacterial taxonomy based on genome phylogeny substantially revises the tree of life.</title>
        <authorList>
            <person name="Parks D.H."/>
            <person name="Chuvochina M."/>
            <person name="Waite D.W."/>
            <person name="Rinke C."/>
            <person name="Skarshewski A."/>
            <person name="Chaumeil P.A."/>
            <person name="Hugenholtz P."/>
        </authorList>
    </citation>
    <scope>NUCLEOTIDE SEQUENCE [LARGE SCALE GENOMIC DNA]</scope>
    <source>
        <strain evidence="1">UBA9359</strain>
    </source>
</reference>
<dbReference type="EMBL" id="DPMF01000372">
    <property type="protein sequence ID" value="HCV82568.1"/>
    <property type="molecule type" value="Genomic_DNA"/>
</dbReference>
<accession>A0A3D5J4F2</accession>
<evidence type="ECO:0000313" key="1">
    <source>
        <dbReference type="EMBL" id="HCV82568.1"/>
    </source>
</evidence>
<evidence type="ECO:0000313" key="2">
    <source>
        <dbReference type="Proteomes" id="UP000264330"/>
    </source>
</evidence>
<organism evidence="1 2">
    <name type="scientific">Zunongwangia profunda</name>
    <dbReference type="NCBI Taxonomy" id="398743"/>
    <lineage>
        <taxon>Bacteria</taxon>
        <taxon>Pseudomonadati</taxon>
        <taxon>Bacteroidota</taxon>
        <taxon>Flavobacteriia</taxon>
        <taxon>Flavobacteriales</taxon>
        <taxon>Flavobacteriaceae</taxon>
        <taxon>Zunongwangia</taxon>
    </lineage>
</organism>
<gene>
    <name evidence="1" type="ORF">DGQ38_16130</name>
</gene>
<dbReference type="Proteomes" id="UP000264330">
    <property type="component" value="Unassembled WGS sequence"/>
</dbReference>
<comment type="caution">
    <text evidence="1">The sequence shown here is derived from an EMBL/GenBank/DDBJ whole genome shotgun (WGS) entry which is preliminary data.</text>
</comment>
<proteinExistence type="predicted"/>
<name>A0A3D5J4F2_9FLAO</name>
<protein>
    <submittedName>
        <fullName evidence="1">Uncharacterized protein</fullName>
    </submittedName>
</protein>
<dbReference type="AlphaFoldDB" id="A0A3D5J4F2"/>